<name>A0AAF0XX54_DAUCS</name>
<sequence>MNARENYKSTESPMRLYMDIGLSIAPLDDKKSNDEQYEHFKSEMKHYFGRYPNRSIGNAELIFFPVLAYGHLYLISFNLKKPAFDIIDNIRRGRNAAKEYGPKPKMLRQHFVKYLLEDKFESLALSLKNVKPMYMIMPWQTFSNYKDCGIFLMRHMETYKGDTKNWITDLKAESVSILYKYFDLITIKCLICFLQT</sequence>
<keyword evidence="6" id="KW-1185">Reference proteome</keyword>
<dbReference type="Proteomes" id="UP000077755">
    <property type="component" value="Chromosome 9"/>
</dbReference>
<evidence type="ECO:0000256" key="3">
    <source>
        <dbReference type="ARBA" id="ARBA00022801"/>
    </source>
</evidence>
<gene>
    <name evidence="5" type="ORF">DCAR_0934236</name>
</gene>
<dbReference type="GO" id="GO:0006508">
    <property type="term" value="P:proteolysis"/>
    <property type="evidence" value="ECO:0007669"/>
    <property type="project" value="UniProtKB-KW"/>
</dbReference>
<evidence type="ECO:0000259" key="4">
    <source>
        <dbReference type="Pfam" id="PF02902"/>
    </source>
</evidence>
<accession>A0AAF0XX54</accession>
<proteinExistence type="inferred from homology"/>
<dbReference type="Gene3D" id="3.40.395.10">
    <property type="entry name" value="Adenoviral Proteinase, Chain A"/>
    <property type="match status" value="1"/>
</dbReference>
<dbReference type="SUPFAM" id="SSF54001">
    <property type="entry name" value="Cysteine proteinases"/>
    <property type="match status" value="1"/>
</dbReference>
<dbReference type="GO" id="GO:0008234">
    <property type="term" value="F:cysteine-type peptidase activity"/>
    <property type="evidence" value="ECO:0007669"/>
    <property type="project" value="InterPro"/>
</dbReference>
<evidence type="ECO:0000256" key="1">
    <source>
        <dbReference type="ARBA" id="ARBA00005234"/>
    </source>
</evidence>
<evidence type="ECO:0000256" key="2">
    <source>
        <dbReference type="ARBA" id="ARBA00022670"/>
    </source>
</evidence>
<organism evidence="5 6">
    <name type="scientific">Daucus carota subsp. sativus</name>
    <name type="common">Carrot</name>
    <dbReference type="NCBI Taxonomy" id="79200"/>
    <lineage>
        <taxon>Eukaryota</taxon>
        <taxon>Viridiplantae</taxon>
        <taxon>Streptophyta</taxon>
        <taxon>Embryophyta</taxon>
        <taxon>Tracheophyta</taxon>
        <taxon>Spermatophyta</taxon>
        <taxon>Magnoliopsida</taxon>
        <taxon>eudicotyledons</taxon>
        <taxon>Gunneridae</taxon>
        <taxon>Pentapetalae</taxon>
        <taxon>asterids</taxon>
        <taxon>campanulids</taxon>
        <taxon>Apiales</taxon>
        <taxon>Apiaceae</taxon>
        <taxon>Apioideae</taxon>
        <taxon>Scandiceae</taxon>
        <taxon>Daucinae</taxon>
        <taxon>Daucus</taxon>
        <taxon>Daucus sect. Daucus</taxon>
    </lineage>
</organism>
<evidence type="ECO:0000313" key="6">
    <source>
        <dbReference type="Proteomes" id="UP000077755"/>
    </source>
</evidence>
<dbReference type="AlphaFoldDB" id="A0AAF0XX54"/>
<dbReference type="Pfam" id="PF02902">
    <property type="entry name" value="Peptidase_C48"/>
    <property type="match status" value="1"/>
</dbReference>
<protein>
    <recommendedName>
        <fullName evidence="4">Ubiquitin-like protease family profile domain-containing protein</fullName>
    </recommendedName>
</protein>
<dbReference type="InterPro" id="IPR038765">
    <property type="entry name" value="Papain-like_cys_pep_sf"/>
</dbReference>
<reference evidence="5" key="1">
    <citation type="journal article" date="2016" name="Nat. Genet.">
        <title>A high-quality carrot genome assembly provides new insights into carotenoid accumulation and asterid genome evolution.</title>
        <authorList>
            <person name="Iorizzo M."/>
            <person name="Ellison S."/>
            <person name="Senalik D."/>
            <person name="Zeng P."/>
            <person name="Satapoomin P."/>
            <person name="Huang J."/>
            <person name="Bowman M."/>
            <person name="Iovene M."/>
            <person name="Sanseverino W."/>
            <person name="Cavagnaro P."/>
            <person name="Yildiz M."/>
            <person name="Macko-Podgorni A."/>
            <person name="Moranska E."/>
            <person name="Grzebelus E."/>
            <person name="Grzebelus D."/>
            <person name="Ashrafi H."/>
            <person name="Zheng Z."/>
            <person name="Cheng S."/>
            <person name="Spooner D."/>
            <person name="Van Deynze A."/>
            <person name="Simon P."/>
        </authorList>
    </citation>
    <scope>NUCLEOTIDE SEQUENCE</scope>
    <source>
        <tissue evidence="5">Leaf</tissue>
    </source>
</reference>
<keyword evidence="2" id="KW-0645">Protease</keyword>
<reference evidence="5" key="2">
    <citation type="submission" date="2022-03" db="EMBL/GenBank/DDBJ databases">
        <title>Draft title - Genomic analysis of global carrot germplasm unveils the trajectory of domestication and the origin of high carotenoid orange carrot.</title>
        <authorList>
            <person name="Iorizzo M."/>
            <person name="Ellison S."/>
            <person name="Senalik D."/>
            <person name="Macko-Podgorni A."/>
            <person name="Grzebelus D."/>
            <person name="Bostan H."/>
            <person name="Rolling W."/>
            <person name="Curaba J."/>
            <person name="Simon P."/>
        </authorList>
    </citation>
    <scope>NUCLEOTIDE SEQUENCE</scope>
    <source>
        <tissue evidence="5">Leaf</tissue>
    </source>
</reference>
<evidence type="ECO:0000313" key="5">
    <source>
        <dbReference type="EMBL" id="WOH14714.1"/>
    </source>
</evidence>
<comment type="similarity">
    <text evidence="1">Belongs to the peptidase C48 family.</text>
</comment>
<dbReference type="EMBL" id="CP093351">
    <property type="protein sequence ID" value="WOH14714.1"/>
    <property type="molecule type" value="Genomic_DNA"/>
</dbReference>
<dbReference type="InterPro" id="IPR003653">
    <property type="entry name" value="Peptidase_C48_C"/>
</dbReference>
<keyword evidence="3" id="KW-0378">Hydrolase</keyword>
<feature type="domain" description="Ubiquitin-like protease family profile" evidence="4">
    <location>
        <begin position="52"/>
        <end position="175"/>
    </location>
</feature>